<dbReference type="PANTHER" id="PTHR40056">
    <property type="entry name" value="HYPOTHETICAL CYTOSOLIC PROTEIN"/>
    <property type="match status" value="1"/>
</dbReference>
<dbReference type="PATRIC" id="fig|1423757.3.peg.1029"/>
<evidence type="ECO:0000313" key="2">
    <source>
        <dbReference type="Proteomes" id="UP000003752"/>
    </source>
</evidence>
<comment type="caution">
    <text evidence="1">The sequence shown here is derived from an EMBL/GenBank/DDBJ whole genome shotgun (WGS) entry which is preliminary data.</text>
</comment>
<dbReference type="SMR" id="C0XHW9"/>
<organism evidence="1 2">
    <name type="scientific">Lentilactobacillus hilgardii (strain ATCC 8290 / DSM 20176 / CCUG 30140 / JCM 1155 / KCTC 3500 / NBRC 15886 / NCIMB 8040 / NRRL B-1843 / 9)</name>
    <dbReference type="NCBI Taxonomy" id="1423757"/>
    <lineage>
        <taxon>Bacteria</taxon>
        <taxon>Bacillati</taxon>
        <taxon>Bacillota</taxon>
        <taxon>Bacilli</taxon>
        <taxon>Lactobacillales</taxon>
        <taxon>Lactobacillaceae</taxon>
        <taxon>Lentilactobacillus</taxon>
    </lineage>
</organism>
<dbReference type="InterPro" id="IPR014975">
    <property type="entry name" value="DUF1836"/>
</dbReference>
<dbReference type="PANTHER" id="PTHR40056:SF1">
    <property type="entry name" value="DUF1836 DOMAIN-CONTAINING PROTEIN"/>
    <property type="match status" value="1"/>
</dbReference>
<dbReference type="Pfam" id="PF08876">
    <property type="entry name" value="DUF1836"/>
    <property type="match status" value="1"/>
</dbReference>
<dbReference type="Proteomes" id="UP000003752">
    <property type="component" value="Unassembled WGS sequence"/>
</dbReference>
<protein>
    <recommendedName>
        <fullName evidence="3">DUF1836 domain-containing protein</fullName>
    </recommendedName>
</protein>
<proteinExistence type="predicted"/>
<dbReference type="AlphaFoldDB" id="C0XHW9"/>
<dbReference type="RefSeq" id="WP_003633604.1">
    <property type="nucleotide sequence ID" value="NZ_AZDF01000021.1"/>
</dbReference>
<keyword evidence="2" id="KW-1185">Reference proteome</keyword>
<gene>
    <name evidence="1" type="ORF">HMPREF0519_0830</name>
</gene>
<accession>C0XHW9</accession>
<reference evidence="1 2" key="1">
    <citation type="submission" date="2009-01" db="EMBL/GenBank/DDBJ databases">
        <authorList>
            <person name="Qin X."/>
            <person name="Bachman B."/>
            <person name="Battles P."/>
            <person name="Bell A."/>
            <person name="Bess C."/>
            <person name="Bickham C."/>
            <person name="Chaboub L."/>
            <person name="Chen D."/>
            <person name="Coyle M."/>
            <person name="Deiros D.R."/>
            <person name="Dinh H."/>
            <person name="Forbes L."/>
            <person name="Fowler G."/>
            <person name="Francisco L."/>
            <person name="Fu Q."/>
            <person name="Gubbala S."/>
            <person name="Hale W."/>
            <person name="Han Y."/>
            <person name="Hemphill L."/>
            <person name="Highlander S.K."/>
            <person name="Hirani K."/>
            <person name="Hogues M."/>
            <person name="Jackson L."/>
            <person name="Jakkamsetti A."/>
            <person name="Javaid M."/>
            <person name="Jiang H."/>
            <person name="Korchina V."/>
            <person name="Kovar C."/>
            <person name="Lara F."/>
            <person name="Lee S."/>
            <person name="Mata R."/>
            <person name="Mathew T."/>
            <person name="Moen C."/>
            <person name="Morales K."/>
            <person name="Munidasa M."/>
            <person name="Nazareth L."/>
            <person name="Ngo R."/>
            <person name="Nguyen L."/>
            <person name="Okwuonu G."/>
            <person name="Ongeri F."/>
            <person name="Patil S."/>
            <person name="Petrosino J."/>
            <person name="Pham C."/>
            <person name="Pham P."/>
            <person name="Pu L.-L."/>
            <person name="Puazo M."/>
            <person name="Raj R."/>
            <person name="Reid J."/>
            <person name="Rouhana J."/>
            <person name="Saada N."/>
            <person name="Shang Y."/>
            <person name="Simmons D."/>
            <person name="Thornton R."/>
            <person name="Warren J."/>
            <person name="Weissenberger G."/>
            <person name="Zhang J."/>
            <person name="Zhang L."/>
            <person name="Zhou C."/>
            <person name="Zhu D."/>
            <person name="Muzny D."/>
            <person name="Worley K."/>
            <person name="Gibbs R."/>
        </authorList>
    </citation>
    <scope>NUCLEOTIDE SEQUENCE [LARGE SCALE GENOMIC DNA]</scope>
    <source>
        <strain evidence="2">ATCC 8290 / DSM 20176 / CCUG 30140 / JCM 1155 / KCTC 3500 / NBRC 15886 / NCIMB 8040 / NRRL B-1843 / 9</strain>
    </source>
</reference>
<dbReference type="HOGENOM" id="CLU_085303_2_0_9"/>
<evidence type="ECO:0000313" key="1">
    <source>
        <dbReference type="EMBL" id="EEI25037.1"/>
    </source>
</evidence>
<dbReference type="EMBL" id="ACGP01000104">
    <property type="protein sequence ID" value="EEI25037.1"/>
    <property type="molecule type" value="Genomic_DNA"/>
</dbReference>
<name>C0XHW9_LENH9</name>
<sequence>MSHNEKGFQKLPLWRELPSFNLHLDQLLDITNAFLEPITEERITKTMMHNYFKASIIDAPIKKKYQRKQLAGAIIVGLLKNVFSLSEIRQGLSWLLVDASPAEGYDNFVKMFNEQASQKQLETTHITSINLEVATNATLMQYTAVQSILFWLLTRRILEENQASIEK</sequence>
<evidence type="ECO:0008006" key="3">
    <source>
        <dbReference type="Google" id="ProtNLM"/>
    </source>
</evidence>